<keyword evidence="1" id="KW-1133">Transmembrane helix</keyword>
<evidence type="ECO:0000313" key="3">
    <source>
        <dbReference type="Proteomes" id="UP000192277"/>
    </source>
</evidence>
<evidence type="ECO:0000256" key="1">
    <source>
        <dbReference type="SAM" id="Phobius"/>
    </source>
</evidence>
<keyword evidence="1" id="KW-0472">Membrane</keyword>
<name>A0ABX3NQH4_9BACT</name>
<feature type="transmembrane region" description="Helical" evidence="1">
    <location>
        <begin position="102"/>
        <end position="121"/>
    </location>
</feature>
<feature type="transmembrane region" description="Helical" evidence="1">
    <location>
        <begin position="210"/>
        <end position="231"/>
    </location>
</feature>
<dbReference type="Proteomes" id="UP000192277">
    <property type="component" value="Unassembled WGS sequence"/>
</dbReference>
<feature type="transmembrane region" description="Helical" evidence="1">
    <location>
        <begin position="243"/>
        <end position="262"/>
    </location>
</feature>
<gene>
    <name evidence="2" type="ORF">A4D02_13130</name>
</gene>
<keyword evidence="3" id="KW-1185">Reference proteome</keyword>
<keyword evidence="1" id="KW-0812">Transmembrane</keyword>
<organism evidence="2 3">
    <name type="scientific">Niastella koreensis</name>
    <dbReference type="NCBI Taxonomy" id="354356"/>
    <lineage>
        <taxon>Bacteria</taxon>
        <taxon>Pseudomonadati</taxon>
        <taxon>Bacteroidota</taxon>
        <taxon>Chitinophagia</taxon>
        <taxon>Chitinophagales</taxon>
        <taxon>Chitinophagaceae</taxon>
        <taxon>Niastella</taxon>
    </lineage>
</organism>
<feature type="transmembrane region" description="Helical" evidence="1">
    <location>
        <begin position="75"/>
        <end position="96"/>
    </location>
</feature>
<reference evidence="2 3" key="1">
    <citation type="submission" date="2016-04" db="EMBL/GenBank/DDBJ databases">
        <authorList>
            <person name="Chen L."/>
            <person name="Zhuang W."/>
            <person name="Wang G."/>
        </authorList>
    </citation>
    <scope>NUCLEOTIDE SEQUENCE [LARGE SCALE GENOMIC DNA]</scope>
    <source>
        <strain evidence="3">GR20</strain>
    </source>
</reference>
<dbReference type="RefSeq" id="WP_014220808.1">
    <property type="nucleotide sequence ID" value="NZ_LWBO01000044.1"/>
</dbReference>
<protein>
    <submittedName>
        <fullName evidence="2">Uncharacterized protein</fullName>
    </submittedName>
</protein>
<feature type="transmembrane region" description="Helical" evidence="1">
    <location>
        <begin position="51"/>
        <end position="68"/>
    </location>
</feature>
<dbReference type="EMBL" id="LWBO01000044">
    <property type="protein sequence ID" value="OQP42505.1"/>
    <property type="molecule type" value="Genomic_DNA"/>
</dbReference>
<proteinExistence type="predicted"/>
<feature type="transmembrane region" description="Helical" evidence="1">
    <location>
        <begin position="185"/>
        <end position="203"/>
    </location>
</feature>
<comment type="caution">
    <text evidence="2">The sequence shown here is derived from an EMBL/GenBank/DDBJ whole genome shotgun (WGS) entry which is preliminary data.</text>
</comment>
<feature type="transmembrane region" description="Helical" evidence="1">
    <location>
        <begin position="142"/>
        <end position="165"/>
    </location>
</feature>
<sequence>MDNGSGKIILSLSILLSILIAGASSIGMSTPGFYAKETFNWQVQSVGQDMIDLFMIVPVLIITAILDYRNNYVGGLLWAGVIVYILYTFIIFSFDIHFNRLFVVYCLILGLSFYSLAWFIYRRIKSPFIIGIKKTAVTRITGIFLIVLSLSFYLLWLSKVIPGIIKNTAPKELIETGLMTNPVQVIDLSVLLPGIFITGLWILSGKPRGFLFTIIILTFLVLMNITIGWLAFMMKQKGLESSLLVAIMMAVPSLMSFVLLLWNIKQVKIKTT</sequence>
<accession>A0ABX3NQH4</accession>
<evidence type="ECO:0000313" key="2">
    <source>
        <dbReference type="EMBL" id="OQP42505.1"/>
    </source>
</evidence>